<feature type="compositionally biased region" description="Basic and acidic residues" evidence="2">
    <location>
        <begin position="3253"/>
        <end position="3263"/>
    </location>
</feature>
<dbReference type="GO" id="GO:0016301">
    <property type="term" value="F:kinase activity"/>
    <property type="evidence" value="ECO:0007669"/>
    <property type="project" value="UniProtKB-KW"/>
</dbReference>
<dbReference type="InParanoid" id="A0A2P5FNR8"/>
<dbReference type="Proteomes" id="UP000237000">
    <property type="component" value="Unassembled WGS sequence"/>
</dbReference>
<keyword evidence="6" id="KW-0418">Kinase</keyword>
<dbReference type="SUPFAM" id="SSF56112">
    <property type="entry name" value="Protein kinase-like (PK-like)"/>
    <property type="match status" value="1"/>
</dbReference>
<name>A0A2P5FNR8_TREOI</name>
<dbReference type="Pfam" id="PF20206">
    <property type="entry name" value="Tra1_ring"/>
    <property type="match status" value="1"/>
</dbReference>
<dbReference type="PROSITE" id="PS51190">
    <property type="entry name" value="FATC"/>
    <property type="match status" value="1"/>
</dbReference>
<dbReference type="GO" id="GO:0005634">
    <property type="term" value="C:nucleus"/>
    <property type="evidence" value="ECO:0007669"/>
    <property type="project" value="TreeGrafter"/>
</dbReference>
<dbReference type="InterPro" id="IPR046807">
    <property type="entry name" value="Tra1_central"/>
</dbReference>
<dbReference type="InterPro" id="IPR050517">
    <property type="entry name" value="DDR_Repair_Kinase"/>
</dbReference>
<dbReference type="GO" id="GO:0000124">
    <property type="term" value="C:SAGA complex"/>
    <property type="evidence" value="ECO:0007669"/>
    <property type="project" value="TreeGrafter"/>
</dbReference>
<feature type="domain" description="FATC" evidence="5">
    <location>
        <begin position="3819"/>
        <end position="3855"/>
    </location>
</feature>
<dbReference type="GO" id="GO:0006355">
    <property type="term" value="P:regulation of DNA-templated transcription"/>
    <property type="evidence" value="ECO:0007669"/>
    <property type="project" value="TreeGrafter"/>
</dbReference>
<dbReference type="Pfam" id="PF02259">
    <property type="entry name" value="FAT"/>
    <property type="match status" value="1"/>
</dbReference>
<organism evidence="6 7">
    <name type="scientific">Trema orientale</name>
    <name type="common">Charcoal tree</name>
    <name type="synonym">Celtis orientalis</name>
    <dbReference type="NCBI Taxonomy" id="63057"/>
    <lineage>
        <taxon>Eukaryota</taxon>
        <taxon>Viridiplantae</taxon>
        <taxon>Streptophyta</taxon>
        <taxon>Embryophyta</taxon>
        <taxon>Tracheophyta</taxon>
        <taxon>Spermatophyta</taxon>
        <taxon>Magnoliopsida</taxon>
        <taxon>eudicotyledons</taxon>
        <taxon>Gunneridae</taxon>
        <taxon>Pentapetalae</taxon>
        <taxon>rosids</taxon>
        <taxon>fabids</taxon>
        <taxon>Rosales</taxon>
        <taxon>Cannabaceae</taxon>
        <taxon>Trema</taxon>
    </lineage>
</organism>
<dbReference type="PROSITE" id="PS50290">
    <property type="entry name" value="PI3_4_KINASE_3"/>
    <property type="match status" value="1"/>
</dbReference>
<dbReference type="InterPro" id="IPR000403">
    <property type="entry name" value="PI3/4_kinase_cat_dom"/>
</dbReference>
<dbReference type="FunFam" id="1.10.1070.11:FF:000026">
    <property type="entry name" value="Phosphotransferases/inositol or phosphatidylinositol kinase"/>
    <property type="match status" value="1"/>
</dbReference>
<dbReference type="SMART" id="SM00146">
    <property type="entry name" value="PI3Kc"/>
    <property type="match status" value="1"/>
</dbReference>
<dbReference type="InterPro" id="IPR003151">
    <property type="entry name" value="PIK-rel_kinase_FAT"/>
</dbReference>
<reference evidence="7" key="1">
    <citation type="submission" date="2016-06" db="EMBL/GenBank/DDBJ databases">
        <title>Parallel loss of symbiosis genes in relatives of nitrogen-fixing non-legume Parasponia.</title>
        <authorList>
            <person name="Van Velzen R."/>
            <person name="Holmer R."/>
            <person name="Bu F."/>
            <person name="Rutten L."/>
            <person name="Van Zeijl A."/>
            <person name="Liu W."/>
            <person name="Santuari L."/>
            <person name="Cao Q."/>
            <person name="Sharma T."/>
            <person name="Shen D."/>
            <person name="Roswanjaya Y."/>
            <person name="Wardhani T."/>
            <person name="Kalhor M.S."/>
            <person name="Jansen J."/>
            <person name="Van den Hoogen J."/>
            <person name="Gungor B."/>
            <person name="Hartog M."/>
            <person name="Hontelez J."/>
            <person name="Verver J."/>
            <person name="Yang W.-C."/>
            <person name="Schijlen E."/>
            <person name="Repin R."/>
            <person name="Schilthuizen M."/>
            <person name="Schranz E."/>
            <person name="Heidstra R."/>
            <person name="Miyata K."/>
            <person name="Fedorova E."/>
            <person name="Kohlen W."/>
            <person name="Bisseling T."/>
            <person name="Smit S."/>
            <person name="Geurts R."/>
        </authorList>
    </citation>
    <scope>NUCLEOTIDE SEQUENCE [LARGE SCALE GENOMIC DNA]</scope>
    <source>
        <strain evidence="7">cv. RG33-2</strain>
    </source>
</reference>
<dbReference type="GO" id="GO:0035267">
    <property type="term" value="C:NuA4 histone acetyltransferase complex"/>
    <property type="evidence" value="ECO:0007669"/>
    <property type="project" value="TreeGrafter"/>
</dbReference>
<dbReference type="STRING" id="63057.A0A2P5FNR8"/>
<dbReference type="Pfam" id="PF00454">
    <property type="entry name" value="PI3_PI4_kinase"/>
    <property type="match status" value="1"/>
</dbReference>
<protein>
    <submittedName>
        <fullName evidence="6">Phosphatidylinositol 3-kinase, Vps34 type</fullName>
    </submittedName>
</protein>
<dbReference type="InterPro" id="IPR036940">
    <property type="entry name" value="PI3/4_kinase_cat_sf"/>
</dbReference>
<dbReference type="PANTHER" id="PTHR11139:SF1">
    <property type="entry name" value="TRANSFORMATION_TRANSCRIPTION DOMAIN-ASSOCIATED PROTEIN"/>
    <property type="match status" value="1"/>
</dbReference>
<comment type="similarity">
    <text evidence="1">Belongs to the PI3/PI4-kinase family. TRA1 subfamily.</text>
</comment>
<dbReference type="InterPro" id="IPR011009">
    <property type="entry name" value="Kinase-like_dom_sf"/>
</dbReference>
<feature type="compositionally biased region" description="Pro residues" evidence="2">
    <location>
        <begin position="1603"/>
        <end position="1615"/>
    </location>
</feature>
<dbReference type="GO" id="GO:0006281">
    <property type="term" value="P:DNA repair"/>
    <property type="evidence" value="ECO:0007669"/>
    <property type="project" value="TreeGrafter"/>
</dbReference>
<dbReference type="FunCoup" id="A0A2P5FNR8">
    <property type="interactions" value="2916"/>
</dbReference>
<proteinExistence type="inferred from homology"/>
<dbReference type="OrthoDB" id="5570127at2759"/>
<feature type="region of interest" description="Disordered" evidence="2">
    <location>
        <begin position="3233"/>
        <end position="3263"/>
    </location>
</feature>
<dbReference type="SUPFAM" id="SSF48371">
    <property type="entry name" value="ARM repeat"/>
    <property type="match status" value="3"/>
</dbReference>
<dbReference type="Gene3D" id="1.10.1070.11">
    <property type="entry name" value="Phosphatidylinositol 3-/4-kinase, catalytic domain"/>
    <property type="match status" value="1"/>
</dbReference>
<accession>A0A2P5FNR8</accession>
<feature type="domain" description="PI3K/PI4K catalytic" evidence="3">
    <location>
        <begin position="3482"/>
        <end position="3806"/>
    </location>
</feature>
<feature type="domain" description="FAT" evidence="4">
    <location>
        <begin position="2632"/>
        <end position="3175"/>
    </location>
</feature>
<dbReference type="SMART" id="SM01343">
    <property type="entry name" value="FATC"/>
    <property type="match status" value="1"/>
</dbReference>
<evidence type="ECO:0000259" key="4">
    <source>
        <dbReference type="PROSITE" id="PS51189"/>
    </source>
</evidence>
<dbReference type="Pfam" id="PF02260">
    <property type="entry name" value="FATC"/>
    <property type="match status" value="1"/>
</dbReference>
<dbReference type="CDD" id="cd05163">
    <property type="entry name" value="PIKK_TRRAP"/>
    <property type="match status" value="1"/>
</dbReference>
<feature type="region of interest" description="Disordered" evidence="2">
    <location>
        <begin position="1591"/>
        <end position="1616"/>
    </location>
</feature>
<dbReference type="FunFam" id="1.25.10.10:FF:000294">
    <property type="entry name" value="Transformation/transcription domain associated protein"/>
    <property type="match status" value="1"/>
</dbReference>
<evidence type="ECO:0000259" key="3">
    <source>
        <dbReference type="PROSITE" id="PS50290"/>
    </source>
</evidence>
<dbReference type="EMBL" id="JXTC01000018">
    <property type="protein sequence ID" value="PON99467.1"/>
    <property type="molecule type" value="Genomic_DNA"/>
</dbReference>
<evidence type="ECO:0000313" key="6">
    <source>
        <dbReference type="EMBL" id="PON99467.1"/>
    </source>
</evidence>
<evidence type="ECO:0000256" key="2">
    <source>
        <dbReference type="SAM" id="MobiDB-lite"/>
    </source>
</evidence>
<evidence type="ECO:0000259" key="5">
    <source>
        <dbReference type="PROSITE" id="PS51190"/>
    </source>
</evidence>
<dbReference type="InterPro" id="IPR046805">
    <property type="entry name" value="Tra1_ring"/>
</dbReference>
<dbReference type="PROSITE" id="PS51189">
    <property type="entry name" value="FAT"/>
    <property type="match status" value="1"/>
</dbReference>
<evidence type="ECO:0000256" key="1">
    <source>
        <dbReference type="ARBA" id="ARBA00007234"/>
    </source>
</evidence>
<dbReference type="InterPro" id="IPR016024">
    <property type="entry name" value="ARM-type_fold"/>
</dbReference>
<sequence length="3855" mass="436041">MSPIQNLEQHSRLLVDPDLPIQTRLKMAMEVRDSLEIVHTPEYLNFMKCYFGPFSVILGQITKPQWADNPEHKLRNIVVEILNRLPHSEVVRPFVPKLLNIALLVLTTDNEENALISLRIIVDLIRSFKPTWEDEAQTFLDFVCSIFQNFKSTVSHFFEDGAAVGEDVMPMEIASSSEPSLSSGYAGSGKFNPSSRSLKIISEIRLVLLFLAQLRNRLVETSIRNLVPLMVAAISIPGPENVPPHLKTHFNDLKVAQVKTISLLTYLLKRFADYVKPYEVSICNSIVNLVVTCPESVAIRKELLVSVKLVLETDCKRGLFPLIDKLLEERVLVRMRKDCFETTWPLAEIVHRVRGNLSLSQFSRIIYLFSSNMHDASLSLSIHTTCARLMLNLVQPICDKGVDQQSMDEARILLGRILDAFMGKFSTLKLMIPQLLEEGEEGKDRTTLRAKLELPVQAVLNLRVPVEHSKEVNDCKHLIKTLAMGMKTLIWSITHVHFTRRQGTHPPMLVSPSNIQPPQSFKGMREDEVLKTFGVLKSGVHCLALFKEQDEEKEVLTFFSDTLAIMEPRDLMDMLSLCMPELFDCMIFNTRLVHIFCTLLGAPEKYWPFVDVLVNFLVNSKLDVLKHPNSPAGKLVLHLFQFIFGAVSKASPDLECILQAHVPVIMEVCMKNATEVERPLDYIQLLGFMFRAFARCKFELLMRDLIPKLQPCLNMLLTMLEGPTGEDMRDLLLELCLTLPARLSTLLPHLSHLMKPLVLGLKGSDDLVSLSLRTLEFWVDSLNPEFLEPSMASVMSEVILALWSHLRPAPYPWGAKALQLLGKLGGHNRRFFKEPLALECKENPEQGLRLILTFKPSIPFLVPLDRCINLAVAAMNKHSGLDAFHRKQALKFLRVCLLSQLNFPEKVKDEGYTANQLSKLLVSTADSSCHRSETLDIKADLGVKTKTQLVAEKSVFKILLVTIIAASAEPDLLDRNDDFVVNVCRHFAMIFHVDSSSTTTSAVTTAVGGPMLASNIKASTWTKNSNSSNLKELDPLLFLDALVDVLADKNRLHAKAALNALNVFAETLLFLARTKHADVLMSRGPGTPMIVSSPSTNPVCSPPPSVRIPIFEQLLLRFLHCCYGTTWQTQIGGVMGLGALVRKVTVETLSLFQVRITRGLVYVLKRLPVCARKEQEETAQVLNQVLCVVNNVDEANSEPRRQSFQGVVEFLASELFNPNASIIVRKNVQSCLALLASRSGSEVSELLELLSQPLLQHLLVRPLRSRTVDQQVGTVMALNFCLALRPPVLSLTQELVNFLQEALQIAEADETVWVVKFMNPKVAASLAKLRTVCIELLCTTMAWADFKTPNHSELHAKIISMFFKSLICRTPEIVAVGKEGLRQVINQQRMPRELLLRSLRPILVNLAHAEKLSMPLLQGLAHLLELLSNSFNVALGNKLLELLKKWLEPEKLAESQKLWKAGEEPKIAAAIIELFHLLPMAASKFLDELVTLTIELEAALLPGQVYSEINSPYRPPLTKFLNRYAAPAVDYFLARLNEPRYFRRFMYIIRSDAGKPLRDELAKSPQKILSIAFPDFVSKSDIVMMPGLPTPRNSLVGEDDLTTPPPDSSNPPCAPPAATSDSFFRGLALVKTLVKLIPWWLQNNRVVFDTLVLVWKSPARISRLQNEQQLDLVRVRESKWLVKCFLNYLRHDKTEVNILFDMLSIFSFHTRIDFSFLKEFYIIEVAEGYPPNLKKALLLHFLDLFQSKLLVQDHLVIMMQMLILPMLAHAFQNGQSWEVVDPTIIKIIVDKLLDSPEEVSAEYDEPLRIELLQLATLLLKYLHNDLVHHRKELIKFGWTHLKREDASKQWALVNICHYFKAYQAPEKIILQVFGALLRNCQPENKMLPKQAFDILLPALPQKLPHVGDSCIPIWIRYTKRILVEEGHSVLNLIHIFQLIVRHSDIFYSCRAQFVPQMVNSLSRLGLHYSTTSENRRLAIELAGLVVGWDRQRQRQNGMKVVTDSDKPNQKTGVFNPGLVNTDPKCSVDGIIFPENRNKRIKVETGLQSHCAMPLEGASSIPNIETSGPASQPDEEFTPSVATKEFIINFLIRVALVIEPKDLEATTMYKQALVLLSQALEVWPNVNVKFSFLEKLLSCIQQSPSKDFSTVLAQGLNVMNKVLEKQPHLFVRNNINQISQILEPCFKYKFLDAGKSLCSLLKMVFAAFPLEAATTPPDVKLLYQNVNQLIQNHVNTVTALQTSNEESASSPISFILLVIKTLKDVLKNFPDPCILVRIFQCLASDMGLSSGFHLKQGQTKDPDSAVKYLHQGADAGTVISNLKSVLKLIGERVMSIPECKRSITQILNALLSEKGTDASVLLCILDVIKGWIEDDFTKPGTSATSNTFLTPKEIVSFLQKLSHVDKQNFSQAVLEEWERKYLQFLCGICSDTNRKARDPEMRMKFFLLYHESIQKTLFARLQYIIQFQDWEAGLDLLLAILDEDKPITLAPDSARVPSWVVSEHLPDSSGMLHEATDVSEGSEDAPLIFDNLVLKHAQFLNEMCKLKVADLLIPLRELAHTDANVAYHLWVLVFPIVWVTLLKEEQVTLAKPMIALLSKDYHKKQQASQPNVVQALLEGLQLSHPQPRMPCELIKYIGKTYNAWHIALALLESHAMLSLNETKCPESMGELYHLLNEEDMRCGLWKKRSVTAETRAGLSLVQHGYWQRAQSLFYQAMVKATQGTYGNIVPKAEMYLWEEQWLNCSTQLSQWDELIDFGKSIENYEILLDSLWKLPDWAYMKDHVIPKAQVEETPKLRFIQAYLALHDRNANGVGDAENIVAKGVDLALEQWWQLPEMSVYSRIPLLQQFQQLVEVQESARILVDISGGNKLPGGSVIGVHGNLYSDLKDILETWRLRTPNKWDNMSVWYDLLQWRNEMYTSVIDAFKAFDTTNPQLHHLGFHDKAWNVNKLAHIARKQGLPDVCVTILEKMYGHATMEVQEAFTKIREQAQAYLEMNGELDCGLNLINSTNIEYFSVKHKAEIFRLKGDFLLKLNDSEGANLSYSNALSLLKNLPRGWTSWGNYCDMAYKETHEEIWLECAVSCFLQGIKFGISNSRSHLARVLYLLSFDTPDQPVGRAFDKHLDQIPRWVWLSWIPQLLLSLQRTEAPHCKLALLKVATVYPQALYYWLRTYLIERHDVGSKSEANRMAMAQQRMLQCIPGTISDSIGLVGDGNAGVQDDAWGSLSLGNQVHQATQSSGGIGSHESGNTCEQESERSTGVENSVHARNDQPMQQSSSNINNGQNTLWRNGPLGFVASAASAFDAAKDIMDALRNKHSNLASELEALLTEIGSRFVILQEERLLAVVNALVHRCYKCLTVTTAEVPQYLKKELSGVCRAFFSADTVNKRADFVREYKQDFERDLDPESTATFPATLSELTLRLKHWKNVLQSNVEDRFPALLKLEEESKVLRDFHVVDVEVPGQYLSYQEIAPDHTVKLDRVGADIAIVRRHGSSFRRLTLIGSDGSQRHFIVQTSFAPSARSDERILQLFRVLNQMFDKHKESRRRHISFHTPIIIPVWSQVRMVEDDLMYSTFLEVYENHCARNDKEADHPITYFKEQLNQATSGQTSPEAIVDLRLQAYSDITKNIVTDRIFSQYMYKTLLNANHMWAFKKQFAIQFALSSFMSYMLQIGGRSPNKILFAKNTGKIYQTDFHPAYDANGMNDFNEPVPFRLTRNIQSFFSPLGVEGLIVPAMCAAAQAVVSPKQSQHVWHQLAMFFRDELLSWSWKRPLGMPIAPPVGGNSSMNSTDLKQKVTTNVENVISRISGIAPQNFSEEEEDAVDPPESVQKGVTELVEAALTPRNLCMMDPTWHPWF</sequence>
<dbReference type="InterPro" id="IPR014009">
    <property type="entry name" value="PIK_FAT"/>
</dbReference>
<keyword evidence="6" id="KW-0808">Transferase</keyword>
<gene>
    <name evidence="6" type="ORF">TorRG33x02_046340</name>
</gene>
<keyword evidence="7" id="KW-1185">Reference proteome</keyword>
<evidence type="ECO:0000313" key="7">
    <source>
        <dbReference type="Proteomes" id="UP000237000"/>
    </source>
</evidence>
<comment type="caution">
    <text evidence="6">The sequence shown here is derived from an EMBL/GenBank/DDBJ whole genome shotgun (WGS) entry which is preliminary data.</text>
</comment>
<dbReference type="PANTHER" id="PTHR11139">
    <property type="entry name" value="ATAXIA TELANGIECTASIA MUTATED ATM -RELATED"/>
    <property type="match status" value="1"/>
</dbReference>
<dbReference type="Pfam" id="PF20175">
    <property type="entry name" value="Tra1_central"/>
    <property type="match status" value="1"/>
</dbReference>
<dbReference type="InterPro" id="IPR003152">
    <property type="entry name" value="FATC_dom"/>
</dbReference>